<feature type="domain" description="Gamma tubulin complex component C-terminal" evidence="7">
    <location>
        <begin position="609"/>
        <end position="1056"/>
    </location>
</feature>
<name>A0A9N8H519_9STRA</name>
<evidence type="ECO:0000313" key="10">
    <source>
        <dbReference type="Proteomes" id="UP001153069"/>
    </source>
</evidence>
<dbReference type="EMBL" id="CAICTM010000100">
    <property type="protein sequence ID" value="CAB9501146.1"/>
    <property type="molecule type" value="Genomic_DNA"/>
</dbReference>
<dbReference type="GO" id="GO:0000930">
    <property type="term" value="C:gamma-tubulin complex"/>
    <property type="evidence" value="ECO:0007669"/>
    <property type="project" value="TreeGrafter"/>
</dbReference>
<comment type="similarity">
    <text evidence="2">Belongs to the TUBGCP family.</text>
</comment>
<evidence type="ECO:0000256" key="4">
    <source>
        <dbReference type="ARBA" id="ARBA00022701"/>
    </source>
</evidence>
<feature type="compositionally biased region" description="Polar residues" evidence="6">
    <location>
        <begin position="171"/>
        <end position="188"/>
    </location>
</feature>
<gene>
    <name evidence="9" type="ORF">SEMRO_101_G051510.1</name>
</gene>
<keyword evidence="5" id="KW-0206">Cytoskeleton</keyword>
<evidence type="ECO:0000256" key="6">
    <source>
        <dbReference type="SAM" id="MobiDB-lite"/>
    </source>
</evidence>
<dbReference type="PANTHER" id="PTHR19302">
    <property type="entry name" value="GAMMA TUBULIN COMPLEX PROTEIN"/>
    <property type="match status" value="1"/>
</dbReference>
<dbReference type="InterPro" id="IPR007259">
    <property type="entry name" value="GCP"/>
</dbReference>
<dbReference type="Pfam" id="PF04130">
    <property type="entry name" value="GCP_C_terminal"/>
    <property type="match status" value="1"/>
</dbReference>
<dbReference type="GO" id="GO:0007020">
    <property type="term" value="P:microtubule nucleation"/>
    <property type="evidence" value="ECO:0007669"/>
    <property type="project" value="InterPro"/>
</dbReference>
<organism evidence="9 10">
    <name type="scientific">Seminavis robusta</name>
    <dbReference type="NCBI Taxonomy" id="568900"/>
    <lineage>
        <taxon>Eukaryota</taxon>
        <taxon>Sar</taxon>
        <taxon>Stramenopiles</taxon>
        <taxon>Ochrophyta</taxon>
        <taxon>Bacillariophyta</taxon>
        <taxon>Bacillariophyceae</taxon>
        <taxon>Bacillariophycidae</taxon>
        <taxon>Naviculales</taxon>
        <taxon>Naviculaceae</taxon>
        <taxon>Seminavis</taxon>
    </lineage>
</organism>
<evidence type="ECO:0000259" key="7">
    <source>
        <dbReference type="Pfam" id="PF04130"/>
    </source>
</evidence>
<dbReference type="Proteomes" id="UP001153069">
    <property type="component" value="Unassembled WGS sequence"/>
</dbReference>
<dbReference type="InterPro" id="IPR041470">
    <property type="entry name" value="GCP_N"/>
</dbReference>
<dbReference type="Pfam" id="PF17681">
    <property type="entry name" value="GCP_N_terminal"/>
    <property type="match status" value="1"/>
</dbReference>
<evidence type="ECO:0000256" key="2">
    <source>
        <dbReference type="ARBA" id="ARBA00010337"/>
    </source>
</evidence>
<keyword evidence="3" id="KW-0963">Cytoplasm</keyword>
<protein>
    <submittedName>
        <fullName evidence="9">Tubulin complex component 3</fullName>
    </submittedName>
</protein>
<dbReference type="PANTHER" id="PTHR19302:SF14">
    <property type="entry name" value="GAMMA-TUBULIN COMPLEX COMPONENT 3"/>
    <property type="match status" value="1"/>
</dbReference>
<comment type="caution">
    <text evidence="9">The sequence shown here is derived from an EMBL/GenBank/DDBJ whole genome shotgun (WGS) entry which is preliminary data.</text>
</comment>
<feature type="compositionally biased region" description="Low complexity" evidence="6">
    <location>
        <begin position="155"/>
        <end position="169"/>
    </location>
</feature>
<dbReference type="GO" id="GO:0000922">
    <property type="term" value="C:spindle pole"/>
    <property type="evidence" value="ECO:0007669"/>
    <property type="project" value="InterPro"/>
</dbReference>
<evidence type="ECO:0000259" key="8">
    <source>
        <dbReference type="Pfam" id="PF17681"/>
    </source>
</evidence>
<dbReference type="GO" id="GO:0051011">
    <property type="term" value="F:microtubule minus-end binding"/>
    <property type="evidence" value="ECO:0007669"/>
    <property type="project" value="TreeGrafter"/>
</dbReference>
<feature type="domain" description="Gamma tubulin complex component protein N-terminal" evidence="8">
    <location>
        <begin position="226"/>
        <end position="542"/>
    </location>
</feature>
<keyword evidence="10" id="KW-1185">Reference proteome</keyword>
<evidence type="ECO:0000313" key="9">
    <source>
        <dbReference type="EMBL" id="CAB9501146.1"/>
    </source>
</evidence>
<dbReference type="GO" id="GO:0043015">
    <property type="term" value="F:gamma-tubulin binding"/>
    <property type="evidence" value="ECO:0007669"/>
    <property type="project" value="InterPro"/>
</dbReference>
<dbReference type="GO" id="GO:0031122">
    <property type="term" value="P:cytoplasmic microtubule organization"/>
    <property type="evidence" value="ECO:0007669"/>
    <property type="project" value="TreeGrafter"/>
</dbReference>
<feature type="region of interest" description="Disordered" evidence="6">
    <location>
        <begin position="709"/>
        <end position="729"/>
    </location>
</feature>
<reference evidence="9" key="1">
    <citation type="submission" date="2020-06" db="EMBL/GenBank/DDBJ databases">
        <authorList>
            <consortium name="Plant Systems Biology data submission"/>
        </authorList>
    </citation>
    <scope>NUCLEOTIDE SEQUENCE</scope>
    <source>
        <strain evidence="9">D6</strain>
    </source>
</reference>
<sequence>MSHTNSAVVRLVQALKPGLSQEEETSCIELSQRIVESQLGGRGAHHDGPGNRPFSLTWKRRIESHLSSNNITSSSSEVEQLYEELTQVCESGPNANDHDLPAKLMAVLTKRIGKAPTVDSARVFTSSSLNPTRRETTTSVVNAASGAPPVQQSKPAAPATTTTTNGAANISRKNNAKSGSTNHNNLQDNHYPKDNYNQLPSLMEFDTTNTHTSLAEALRYEEQQILRELLGALQGIDGKRIKFFIQNNHNQPSRRQQLDDDGGIPYEGIRLFSPALSPQQFHSIKTMNGNQSRLGSGAMDAIRICGESGWLYLRLKQFVDFHLSSSSSGGGRIARALARAVATEMQHYRETLAQWESNLTKWSLRQWLIQIQRHNVMHRLAVLAMLVEAVPTGCRPGEIKAFGGGALLSALYKHSLHGDTRHQSIVQSILYPTSQPWFHMLYLWTTQGMLPASWNGDFFVTLQSTYVDNNDDNGNQQRNNNSRDKYLWQEKYTLDKSQIPLPGIFDPKLVRPAFIVGKGINFIRTCLNQIGWTFPHLEEDTEDAEAGGEHNDSFTEVHDEQANMERLGYHYVADPMGLDPNLRLERTLLRFERKVHSHILSSLREDHNLLEHLFALKQFMFHGQGDFYSSLLEGLYAEFGCGAKVNANGNNSFVAGHAVAGIYPYQLLNILEVALRQTNAKHLPTFCLERLNVEMLPFEPDRDPSSIGHGLFASPAPTREGDENSNEQAEDNRTVWDIFMLDYTVPDPLVAIIHEKAVDQYKLVYSFLFGLRKVEYMLNRTWRQSATLQHALQMIAQNNGLQASSSPEYANATILLRKIAMTRQAMTHFCVNLKSYCMLEVLEGGWKELLERLEHARTLDEAIDAHDSYLEGICRKTLLLKGKRTRRGRLRDKDRSNNKFRHLFGVLLSIATDFSTLQERLFDEALEAAERVAQRRREAERRMNHGQWGFESEQDLAEEASFLGLAHANELSEVVNLSDAFHQGMLMLLEELDAKVHGRSRNMSATIDLGNTVDDDSVDPELYDTDDPMVFFVPGEEQDVDSLRFLMHQLDNNHYYGLLQRR</sequence>
<feature type="region of interest" description="Disordered" evidence="6">
    <location>
        <begin position="144"/>
        <end position="193"/>
    </location>
</feature>
<dbReference type="GO" id="GO:0051321">
    <property type="term" value="P:meiotic cell cycle"/>
    <property type="evidence" value="ECO:0007669"/>
    <property type="project" value="TreeGrafter"/>
</dbReference>
<dbReference type="GO" id="GO:0000278">
    <property type="term" value="P:mitotic cell cycle"/>
    <property type="evidence" value="ECO:0007669"/>
    <property type="project" value="TreeGrafter"/>
</dbReference>
<dbReference type="InterPro" id="IPR042241">
    <property type="entry name" value="GCP_C_sf"/>
</dbReference>
<accession>A0A9N8H519</accession>
<dbReference type="AlphaFoldDB" id="A0A9N8H519"/>
<dbReference type="Gene3D" id="1.20.120.1900">
    <property type="entry name" value="Gamma-tubulin complex, C-terminal domain"/>
    <property type="match status" value="1"/>
</dbReference>
<dbReference type="InterPro" id="IPR040457">
    <property type="entry name" value="GCP_C"/>
</dbReference>
<keyword evidence="4" id="KW-0493">Microtubule</keyword>
<evidence type="ECO:0000256" key="1">
    <source>
        <dbReference type="ARBA" id="ARBA00004245"/>
    </source>
</evidence>
<evidence type="ECO:0000256" key="3">
    <source>
        <dbReference type="ARBA" id="ARBA00022490"/>
    </source>
</evidence>
<proteinExistence type="inferred from homology"/>
<comment type="subcellular location">
    <subcellularLocation>
        <location evidence="1">Cytoplasm</location>
        <location evidence="1">Cytoskeleton</location>
    </subcellularLocation>
</comment>
<evidence type="ECO:0000256" key="5">
    <source>
        <dbReference type="ARBA" id="ARBA00023212"/>
    </source>
</evidence>
<dbReference type="OrthoDB" id="5860513at2759"/>
<dbReference type="GO" id="GO:0005874">
    <property type="term" value="C:microtubule"/>
    <property type="evidence" value="ECO:0007669"/>
    <property type="project" value="UniProtKB-KW"/>
</dbReference>
<dbReference type="GO" id="GO:0051225">
    <property type="term" value="P:spindle assembly"/>
    <property type="evidence" value="ECO:0007669"/>
    <property type="project" value="TreeGrafter"/>
</dbReference>